<name>A0A655DJB7_SALET</name>
<sequence length="81" mass="9511">MENRDVHALAQFLFNIETFRRFNVFEVNAAKGRLQRCDHVDKFVRVKLIDFNVKHIDAGEFFKQNAFAFHDRLAGQRADVA</sequence>
<accession>A0A655DJB7</accession>
<reference evidence="1 2" key="1">
    <citation type="submission" date="2015-03" db="EMBL/GenBank/DDBJ databases">
        <authorList>
            <consortium name="Pathogen Informatics"/>
        </authorList>
    </citation>
    <scope>NUCLEOTIDE SEQUENCE [LARGE SCALE GENOMIC DNA]</scope>
    <source>
        <strain evidence="1 2">A1104</strain>
    </source>
</reference>
<organism evidence="1 2">
    <name type="scientific">Salmonella enterica subsp. enterica serovar Bovismorbificans</name>
    <dbReference type="NCBI Taxonomy" id="58097"/>
    <lineage>
        <taxon>Bacteria</taxon>
        <taxon>Pseudomonadati</taxon>
        <taxon>Pseudomonadota</taxon>
        <taxon>Gammaproteobacteria</taxon>
        <taxon>Enterobacterales</taxon>
        <taxon>Enterobacteriaceae</taxon>
        <taxon>Salmonella</taxon>
    </lineage>
</organism>
<evidence type="ECO:0000313" key="1">
    <source>
        <dbReference type="EMBL" id="CNU70537.1"/>
    </source>
</evidence>
<dbReference type="Proteomes" id="UP000041314">
    <property type="component" value="Unassembled WGS sequence"/>
</dbReference>
<gene>
    <name evidence="1" type="ORF">ERS008198_03378</name>
</gene>
<protein>
    <submittedName>
        <fullName evidence="1">Uncharacterized protein</fullName>
    </submittedName>
</protein>
<dbReference type="EMBL" id="CQPA01000031">
    <property type="protein sequence ID" value="CNU70537.1"/>
    <property type="molecule type" value="Genomic_DNA"/>
</dbReference>
<proteinExistence type="predicted"/>
<dbReference type="AlphaFoldDB" id="A0A655DJB7"/>
<evidence type="ECO:0000313" key="2">
    <source>
        <dbReference type="Proteomes" id="UP000041314"/>
    </source>
</evidence>